<dbReference type="SUPFAM" id="SSF53244">
    <property type="entry name" value="MurD-like peptide ligases, peptide-binding domain"/>
    <property type="match status" value="1"/>
</dbReference>
<dbReference type="InterPro" id="IPR036615">
    <property type="entry name" value="Mur_ligase_C_dom_sf"/>
</dbReference>
<dbReference type="EMBL" id="BA000022">
    <property type="protein sequence ID" value="BAA17899.1"/>
    <property type="molecule type" value="Genomic_DNA"/>
</dbReference>
<dbReference type="EnsemblBacteria" id="BAA17899">
    <property type="protein sequence ID" value="BAA17899"/>
    <property type="gene ID" value="BAA17899"/>
</dbReference>
<dbReference type="FunFam" id="3.40.1190.10:FF:000011">
    <property type="entry name" value="Folylpolyglutamate synthase/dihydrofolate synthase"/>
    <property type="match status" value="1"/>
</dbReference>
<dbReference type="InterPro" id="IPR001645">
    <property type="entry name" value="Folylpolyglutamate_synth"/>
</dbReference>
<dbReference type="Pfam" id="PF02875">
    <property type="entry name" value="Mur_ligase_C"/>
    <property type="match status" value="1"/>
</dbReference>
<evidence type="ECO:0000256" key="11">
    <source>
        <dbReference type="PIRNR" id="PIRNR001563"/>
    </source>
</evidence>
<dbReference type="Gene3D" id="3.90.190.20">
    <property type="entry name" value="Mur ligase, C-terminal domain"/>
    <property type="match status" value="1"/>
</dbReference>
<sequence>MDINTLLEPYKTAGVNLGLERIHGLLAKLGNPQAKVPYVHVGGTNGKGSVCAYLSSVLAEAGYKVGRYTSPHLIDWRERVWLDNRFIDDASLIGALQQVTAIAPADSSDRPTLFEVFTAAVWLYFAQAEVDIAVMEVGLGGRLDATNVPEPCLLSIITSLSREHWQVLGPTVAHIAREKAGILKAQRPVFLGNIPPEAQAVFQERIAELHCPDYWVTPAIATEKNGQPWASWQGFEYPLVLLGDFQLQNSALAIAALQELKHQGWDKLTPEVIQRGMGKAVWPGRLQWVDYNGQKILLDGAHNPAAAKALANYTHGLVDQSDNYLPTITWVMGMLSTKEHDQIFQHLLRPGDRLLLVPVPDHDSGDLPTLEQLAWQIMPDLKEVTLFDDCFTALESLEKTNENSEQLTVLCGSLYLVGYFLKRLQSSH</sequence>
<comment type="similarity">
    <text evidence="2 11">Belongs to the folylpolyglutamate synthase family.</text>
</comment>
<keyword evidence="6 11" id="KW-0547">Nucleotide-binding</keyword>
<dbReference type="Pfam" id="PF08245">
    <property type="entry name" value="Mur_ligase_M"/>
    <property type="match status" value="1"/>
</dbReference>
<dbReference type="GO" id="GO:0008841">
    <property type="term" value="F:dihydrofolate synthase activity"/>
    <property type="evidence" value="ECO:0000318"/>
    <property type="project" value="GO_Central"/>
</dbReference>
<dbReference type="PANTHER" id="PTHR11136">
    <property type="entry name" value="FOLYLPOLYGLUTAMATE SYNTHASE-RELATED"/>
    <property type="match status" value="1"/>
</dbReference>
<reference evidence="14 15" key="2">
    <citation type="journal article" date="1996" name="DNA Res.">
        <title>Sequence analysis of the genome of the unicellular cyanobacterium Synechocystis sp. strain PCC6803. II. Sequence determination of the entire genome and assignment of potential protein-coding regions.</title>
        <authorList>
            <person name="Kaneko T."/>
            <person name="Sato S."/>
            <person name="Kotani H."/>
            <person name="Tanaka A."/>
            <person name="Asamizu E."/>
            <person name="Nakamura Y."/>
            <person name="Miyajima N."/>
            <person name="Hirosawa M."/>
            <person name="Sugiura M."/>
            <person name="Sasamoto S."/>
            <person name="Kimura T."/>
            <person name="Hosouchi T."/>
            <person name="Matsuno A."/>
            <person name="Muraki A."/>
            <person name="Nakazaki N."/>
            <person name="Naruo K."/>
            <person name="Okumura S."/>
            <person name="Shimpo S."/>
            <person name="Takeuchi C."/>
            <person name="Wada T."/>
            <person name="Watanabe A."/>
            <person name="Yamada M."/>
            <person name="Yasuda M."/>
            <person name="Tabata S."/>
        </authorList>
    </citation>
    <scope>NUCLEOTIDE SEQUENCE [LARGE SCALE GENOMIC DNA]</scope>
    <source>
        <strain evidence="15">ATCC 27184 / PCC 6803 / Kazusa</strain>
    </source>
</reference>
<keyword evidence="15" id="KW-1185">Reference proteome</keyword>
<dbReference type="STRING" id="1148.gene:10498768"/>
<evidence type="ECO:0000256" key="9">
    <source>
        <dbReference type="ARBA" id="ARBA00030592"/>
    </source>
</evidence>
<organism evidence="14 15">
    <name type="scientific">Synechocystis sp. (strain ATCC 27184 / PCC 6803 / Kazusa)</name>
    <dbReference type="NCBI Taxonomy" id="1111708"/>
    <lineage>
        <taxon>Bacteria</taxon>
        <taxon>Bacillati</taxon>
        <taxon>Cyanobacteriota</taxon>
        <taxon>Cyanophyceae</taxon>
        <taxon>Synechococcales</taxon>
        <taxon>Merismopediaceae</taxon>
        <taxon>Synechocystis</taxon>
    </lineage>
</organism>
<comment type="catalytic activity">
    <reaction evidence="10">
        <text>(6S)-5,6,7,8-tetrahydrofolyl-(gamma-L-Glu)(n) + L-glutamate + ATP = (6S)-5,6,7,8-tetrahydrofolyl-(gamma-L-Glu)(n+1) + ADP + phosphate + H(+)</text>
        <dbReference type="Rhea" id="RHEA:10580"/>
        <dbReference type="Rhea" id="RHEA-COMP:14738"/>
        <dbReference type="Rhea" id="RHEA-COMP:14740"/>
        <dbReference type="ChEBI" id="CHEBI:15378"/>
        <dbReference type="ChEBI" id="CHEBI:29985"/>
        <dbReference type="ChEBI" id="CHEBI:30616"/>
        <dbReference type="ChEBI" id="CHEBI:43474"/>
        <dbReference type="ChEBI" id="CHEBI:141005"/>
        <dbReference type="ChEBI" id="CHEBI:456216"/>
        <dbReference type="EC" id="6.3.2.17"/>
    </reaction>
</comment>
<dbReference type="GO" id="GO:0005737">
    <property type="term" value="C:cytoplasm"/>
    <property type="evidence" value="ECO:0000318"/>
    <property type="project" value="GO_Central"/>
</dbReference>
<protein>
    <recommendedName>
        <fullName evidence="3">tetrahydrofolate synthase</fullName>
        <ecNumber evidence="3">6.3.2.17</ecNumber>
    </recommendedName>
    <alternativeName>
        <fullName evidence="9">Tetrahydrofolylpolyglutamate synthase</fullName>
    </alternativeName>
</protein>
<dbReference type="InParanoid" id="P73842"/>
<reference evidence="14 15" key="1">
    <citation type="journal article" date="1995" name="DNA Res.">
        <title>Sequence analysis of the genome of the unicellular cyanobacterium Synechocystis sp. strain PCC6803. I. Sequence features in the 1 Mb region from map positions 64% to 92% of the genome.</title>
        <authorList>
            <person name="Kaneko T."/>
            <person name="Tanaka A."/>
            <person name="Sato S."/>
            <person name="Kotani H."/>
            <person name="Sazuka T."/>
            <person name="Miyajima N."/>
            <person name="Sugiura M."/>
            <person name="Tabata S."/>
        </authorList>
    </citation>
    <scope>NUCLEOTIDE SEQUENCE [LARGE SCALE GENOMIC DNA]</scope>
    <source>
        <strain evidence="15">ATCC 27184 / PCC 6803 / Kazusa</strain>
    </source>
</reference>
<dbReference type="PIR" id="S75037">
    <property type="entry name" value="S75037"/>
</dbReference>
<evidence type="ECO:0000256" key="2">
    <source>
        <dbReference type="ARBA" id="ARBA00008276"/>
    </source>
</evidence>
<dbReference type="GO" id="GO:0004326">
    <property type="term" value="F:tetrahydrofolylpolyglutamate synthase activity"/>
    <property type="evidence" value="ECO:0000318"/>
    <property type="project" value="GO_Central"/>
</dbReference>
<keyword evidence="4 11" id="KW-0436">Ligase</keyword>
<dbReference type="GO" id="GO:0046872">
    <property type="term" value="F:metal ion binding"/>
    <property type="evidence" value="ECO:0007669"/>
    <property type="project" value="UniProtKB-KW"/>
</dbReference>
<evidence type="ECO:0000256" key="6">
    <source>
        <dbReference type="ARBA" id="ARBA00022741"/>
    </source>
</evidence>
<dbReference type="Proteomes" id="UP000001425">
    <property type="component" value="Chromosome"/>
</dbReference>
<dbReference type="PANTHER" id="PTHR11136:SF0">
    <property type="entry name" value="DIHYDROFOLATE SYNTHETASE-RELATED"/>
    <property type="match status" value="1"/>
</dbReference>
<evidence type="ECO:0000256" key="10">
    <source>
        <dbReference type="ARBA" id="ARBA00047493"/>
    </source>
</evidence>
<keyword evidence="8" id="KW-0460">Magnesium</keyword>
<dbReference type="EC" id="6.3.2.17" evidence="3"/>
<evidence type="ECO:0000313" key="14">
    <source>
        <dbReference type="EMBL" id="BAA17899.1"/>
    </source>
</evidence>
<dbReference type="InterPro" id="IPR018109">
    <property type="entry name" value="Folylpolyglutamate_synth_CS"/>
</dbReference>
<evidence type="ECO:0000256" key="3">
    <source>
        <dbReference type="ARBA" id="ARBA00013025"/>
    </source>
</evidence>
<dbReference type="AlphaFoldDB" id="P73842"/>
<comment type="cofactor">
    <cofactor evidence="1">
        <name>Mg(2+)</name>
        <dbReference type="ChEBI" id="CHEBI:18420"/>
    </cofactor>
</comment>
<evidence type="ECO:0000313" key="15">
    <source>
        <dbReference type="Proteomes" id="UP000001425"/>
    </source>
</evidence>
<evidence type="ECO:0000256" key="5">
    <source>
        <dbReference type="ARBA" id="ARBA00022723"/>
    </source>
</evidence>
<dbReference type="KEGG" id="syn:sll1612"/>
<dbReference type="InterPro" id="IPR004101">
    <property type="entry name" value="Mur_ligase_C"/>
</dbReference>
<evidence type="ECO:0000256" key="4">
    <source>
        <dbReference type="ARBA" id="ARBA00022598"/>
    </source>
</evidence>
<evidence type="ECO:0000259" key="12">
    <source>
        <dbReference type="Pfam" id="PF02875"/>
    </source>
</evidence>
<accession>P73842</accession>
<dbReference type="GO" id="GO:0005524">
    <property type="term" value="F:ATP binding"/>
    <property type="evidence" value="ECO:0007669"/>
    <property type="project" value="UniProtKB-KW"/>
</dbReference>
<dbReference type="SUPFAM" id="SSF53623">
    <property type="entry name" value="MurD-like peptide ligases, catalytic domain"/>
    <property type="match status" value="1"/>
</dbReference>
<dbReference type="PhylomeDB" id="P73842"/>
<dbReference type="PROSITE" id="PS01011">
    <property type="entry name" value="FOLYLPOLYGLU_SYNT_1"/>
    <property type="match status" value="1"/>
</dbReference>
<dbReference type="InterPro" id="IPR036565">
    <property type="entry name" value="Mur-like_cat_sf"/>
</dbReference>
<feature type="domain" description="Mur ligase central" evidence="13">
    <location>
        <begin position="41"/>
        <end position="256"/>
    </location>
</feature>
<proteinExistence type="inferred from homology"/>
<evidence type="ECO:0000256" key="7">
    <source>
        <dbReference type="ARBA" id="ARBA00022840"/>
    </source>
</evidence>
<evidence type="ECO:0000259" key="13">
    <source>
        <dbReference type="Pfam" id="PF08245"/>
    </source>
</evidence>
<dbReference type="FunFam" id="3.90.190.20:FF:000047">
    <property type="entry name" value="Folyl-polyglutamate synthetase"/>
    <property type="match status" value="1"/>
</dbReference>
<name>P73842_SYNY3</name>
<dbReference type="FunCoup" id="P73842">
    <property type="interactions" value="486"/>
</dbReference>
<keyword evidence="7 11" id="KW-0067">ATP-binding</keyword>
<dbReference type="eggNOG" id="COG0285">
    <property type="taxonomic scope" value="Bacteria"/>
</dbReference>
<feature type="domain" description="Mur ligase C-terminal" evidence="12">
    <location>
        <begin position="284"/>
        <end position="413"/>
    </location>
</feature>
<evidence type="ECO:0000256" key="8">
    <source>
        <dbReference type="ARBA" id="ARBA00022842"/>
    </source>
</evidence>
<dbReference type="NCBIfam" id="TIGR01499">
    <property type="entry name" value="folC"/>
    <property type="match status" value="1"/>
</dbReference>
<dbReference type="PIRSF" id="PIRSF001563">
    <property type="entry name" value="Folylpolyglu_synth"/>
    <property type="match status" value="1"/>
</dbReference>
<evidence type="ECO:0000256" key="1">
    <source>
        <dbReference type="ARBA" id="ARBA00001946"/>
    </source>
</evidence>
<gene>
    <name evidence="14" type="primary">folC</name>
</gene>
<dbReference type="InterPro" id="IPR013221">
    <property type="entry name" value="Mur_ligase_cen"/>
</dbReference>
<dbReference type="IntAct" id="P73842">
    <property type="interactions" value="1"/>
</dbReference>
<dbReference type="PaxDb" id="1148-1652982"/>
<keyword evidence="5" id="KW-0479">Metal-binding</keyword>
<dbReference type="Gene3D" id="3.40.1190.10">
    <property type="entry name" value="Mur-like, catalytic domain"/>
    <property type="match status" value="1"/>
</dbReference>
<dbReference type="GO" id="GO:0009396">
    <property type="term" value="P:folic acid-containing compound biosynthetic process"/>
    <property type="evidence" value="ECO:0000318"/>
    <property type="project" value="GO_Central"/>
</dbReference>